<dbReference type="Gramene" id="mRNA:HanXRQr2_Chr15g0678001">
    <property type="protein sequence ID" value="CDS:HanXRQr2_Chr15g0678001.1"/>
    <property type="gene ID" value="HanXRQr2_Chr15g0678001"/>
</dbReference>
<dbReference type="EMBL" id="MNCJ02000330">
    <property type="protein sequence ID" value="KAF5763242.1"/>
    <property type="molecule type" value="Genomic_DNA"/>
</dbReference>
<proteinExistence type="predicted"/>
<feature type="transmembrane region" description="Helical" evidence="1">
    <location>
        <begin position="80"/>
        <end position="103"/>
    </location>
</feature>
<sequence length="146" mass="17318">MQTSSLKSEHLNVNFKGTVTQLFHRLCRLCCAFVFVSAPTKPMSMYFIKLHIPGFGFFSILHCPNLMWSRHCISKRKKKVFIPLLYFWWHWLRFFFGLIFIFVDAYMDGCGSIRFGSTRLGSRPKLTTFLCRTTRHSRYENEDNAR</sequence>
<accession>A0A9K3H105</accession>
<evidence type="ECO:0000313" key="2">
    <source>
        <dbReference type="EMBL" id="KAF5763242.1"/>
    </source>
</evidence>
<keyword evidence="1" id="KW-1133">Transmembrane helix</keyword>
<organism evidence="2 3">
    <name type="scientific">Helianthus annuus</name>
    <name type="common">Common sunflower</name>
    <dbReference type="NCBI Taxonomy" id="4232"/>
    <lineage>
        <taxon>Eukaryota</taxon>
        <taxon>Viridiplantae</taxon>
        <taxon>Streptophyta</taxon>
        <taxon>Embryophyta</taxon>
        <taxon>Tracheophyta</taxon>
        <taxon>Spermatophyta</taxon>
        <taxon>Magnoliopsida</taxon>
        <taxon>eudicotyledons</taxon>
        <taxon>Gunneridae</taxon>
        <taxon>Pentapetalae</taxon>
        <taxon>asterids</taxon>
        <taxon>campanulids</taxon>
        <taxon>Asterales</taxon>
        <taxon>Asteraceae</taxon>
        <taxon>Asteroideae</taxon>
        <taxon>Heliantheae alliance</taxon>
        <taxon>Heliantheae</taxon>
        <taxon>Helianthus</taxon>
    </lineage>
</organism>
<dbReference type="AlphaFoldDB" id="A0A9K3H105"/>
<keyword evidence="1" id="KW-0472">Membrane</keyword>
<dbReference type="Proteomes" id="UP000215914">
    <property type="component" value="Unassembled WGS sequence"/>
</dbReference>
<keyword evidence="3" id="KW-1185">Reference proteome</keyword>
<protein>
    <submittedName>
        <fullName evidence="2">Uncharacterized protein</fullName>
    </submittedName>
</protein>
<keyword evidence="1" id="KW-0812">Transmembrane</keyword>
<reference evidence="2" key="1">
    <citation type="journal article" date="2017" name="Nature">
        <title>The sunflower genome provides insights into oil metabolism, flowering and Asterid evolution.</title>
        <authorList>
            <person name="Badouin H."/>
            <person name="Gouzy J."/>
            <person name="Grassa C.J."/>
            <person name="Murat F."/>
            <person name="Staton S.E."/>
            <person name="Cottret L."/>
            <person name="Lelandais-Briere C."/>
            <person name="Owens G.L."/>
            <person name="Carrere S."/>
            <person name="Mayjonade B."/>
            <person name="Legrand L."/>
            <person name="Gill N."/>
            <person name="Kane N.C."/>
            <person name="Bowers J.E."/>
            <person name="Hubner S."/>
            <person name="Bellec A."/>
            <person name="Berard A."/>
            <person name="Berges H."/>
            <person name="Blanchet N."/>
            <person name="Boniface M.C."/>
            <person name="Brunel D."/>
            <person name="Catrice O."/>
            <person name="Chaidir N."/>
            <person name="Claudel C."/>
            <person name="Donnadieu C."/>
            <person name="Faraut T."/>
            <person name="Fievet G."/>
            <person name="Helmstetter N."/>
            <person name="King M."/>
            <person name="Knapp S.J."/>
            <person name="Lai Z."/>
            <person name="Le Paslier M.C."/>
            <person name="Lippi Y."/>
            <person name="Lorenzon L."/>
            <person name="Mandel J.R."/>
            <person name="Marage G."/>
            <person name="Marchand G."/>
            <person name="Marquand E."/>
            <person name="Bret-Mestries E."/>
            <person name="Morien E."/>
            <person name="Nambeesan S."/>
            <person name="Nguyen T."/>
            <person name="Pegot-Espagnet P."/>
            <person name="Pouilly N."/>
            <person name="Raftis F."/>
            <person name="Sallet E."/>
            <person name="Schiex T."/>
            <person name="Thomas J."/>
            <person name="Vandecasteele C."/>
            <person name="Vares D."/>
            <person name="Vear F."/>
            <person name="Vautrin S."/>
            <person name="Crespi M."/>
            <person name="Mangin B."/>
            <person name="Burke J.M."/>
            <person name="Salse J."/>
            <person name="Munos S."/>
            <person name="Vincourt P."/>
            <person name="Rieseberg L.H."/>
            <person name="Langlade N.B."/>
        </authorList>
    </citation>
    <scope>NUCLEOTIDE SEQUENCE</scope>
    <source>
        <tissue evidence="2">Leaves</tissue>
    </source>
</reference>
<gene>
    <name evidence="2" type="ORF">HanXRQr2_Chr15g0678001</name>
</gene>
<comment type="caution">
    <text evidence="2">The sequence shown here is derived from an EMBL/GenBank/DDBJ whole genome shotgun (WGS) entry which is preliminary data.</text>
</comment>
<reference evidence="2" key="2">
    <citation type="submission" date="2020-06" db="EMBL/GenBank/DDBJ databases">
        <title>Helianthus annuus Genome sequencing and assembly Release 2.</title>
        <authorList>
            <person name="Gouzy J."/>
            <person name="Langlade N."/>
            <person name="Munos S."/>
        </authorList>
    </citation>
    <scope>NUCLEOTIDE SEQUENCE</scope>
    <source>
        <tissue evidence="2">Leaves</tissue>
    </source>
</reference>
<evidence type="ECO:0000313" key="3">
    <source>
        <dbReference type="Proteomes" id="UP000215914"/>
    </source>
</evidence>
<name>A0A9K3H105_HELAN</name>
<feature type="transmembrane region" description="Helical" evidence="1">
    <location>
        <begin position="46"/>
        <end position="68"/>
    </location>
</feature>
<evidence type="ECO:0000256" key="1">
    <source>
        <dbReference type="SAM" id="Phobius"/>
    </source>
</evidence>